<organism evidence="2 3">
    <name type="scientific">Thiobaca trueperi</name>
    <dbReference type="NCBI Taxonomy" id="127458"/>
    <lineage>
        <taxon>Bacteria</taxon>
        <taxon>Pseudomonadati</taxon>
        <taxon>Pseudomonadota</taxon>
        <taxon>Gammaproteobacteria</taxon>
        <taxon>Chromatiales</taxon>
        <taxon>Chromatiaceae</taxon>
        <taxon>Thiobaca</taxon>
    </lineage>
</organism>
<sequence>MTLFDIQNPPLARLQDWYRSPLGQEVARVECASVQRLIANTFGYYLVQIGVIETFQDALASSRIRHRVLIASESSAAQRWPQILSRTDQLPLAADSVDAILLPHTLDFVANPQAVLSEVERVLIPEGRVVILGFNALSAWGARGLMGRARGRAPWCGRFRTAAQAGKWLSVLGFDIEVCEHMLYRPPFRHAQGAGCEPFESWGPRFLPRLGGVYAIRAVKRVATLTPLKPSWFGRRRAILTGGAMRPTRRGTGHV</sequence>
<dbReference type="GO" id="GO:0008757">
    <property type="term" value="F:S-adenosylmethionine-dependent methyltransferase activity"/>
    <property type="evidence" value="ECO:0007669"/>
    <property type="project" value="InterPro"/>
</dbReference>
<dbReference type="AlphaFoldDB" id="A0A4R3N7R7"/>
<dbReference type="InterPro" id="IPR013216">
    <property type="entry name" value="Methyltransf_11"/>
</dbReference>
<feature type="domain" description="Methyltransferase type 11" evidence="1">
    <location>
        <begin position="83"/>
        <end position="131"/>
    </location>
</feature>
<dbReference type="RefSeq" id="WP_132976248.1">
    <property type="nucleotide sequence ID" value="NZ_SMAO01000002.1"/>
</dbReference>
<keyword evidence="2" id="KW-0489">Methyltransferase</keyword>
<accession>A0A4R3N7R7</accession>
<dbReference type="EMBL" id="SMAO01000002">
    <property type="protein sequence ID" value="TCT23143.1"/>
    <property type="molecule type" value="Genomic_DNA"/>
</dbReference>
<comment type="caution">
    <text evidence="2">The sequence shown here is derived from an EMBL/GenBank/DDBJ whole genome shotgun (WGS) entry which is preliminary data.</text>
</comment>
<dbReference type="SUPFAM" id="SSF53335">
    <property type="entry name" value="S-adenosyl-L-methionine-dependent methyltransferases"/>
    <property type="match status" value="1"/>
</dbReference>
<name>A0A4R3N7R7_9GAMM</name>
<keyword evidence="3" id="KW-1185">Reference proteome</keyword>
<evidence type="ECO:0000313" key="2">
    <source>
        <dbReference type="EMBL" id="TCT23143.1"/>
    </source>
</evidence>
<keyword evidence="2" id="KW-0808">Transferase</keyword>
<evidence type="ECO:0000313" key="3">
    <source>
        <dbReference type="Proteomes" id="UP000295717"/>
    </source>
</evidence>
<dbReference type="Proteomes" id="UP000295717">
    <property type="component" value="Unassembled WGS sequence"/>
</dbReference>
<reference evidence="2 3" key="1">
    <citation type="submission" date="2019-03" db="EMBL/GenBank/DDBJ databases">
        <title>Genomic Encyclopedia of Type Strains, Phase IV (KMG-IV): sequencing the most valuable type-strain genomes for metagenomic binning, comparative biology and taxonomic classification.</title>
        <authorList>
            <person name="Goeker M."/>
        </authorList>
    </citation>
    <scope>NUCLEOTIDE SEQUENCE [LARGE SCALE GENOMIC DNA]</scope>
    <source>
        <strain evidence="2 3">DSM 13587</strain>
    </source>
</reference>
<dbReference type="GO" id="GO:0032259">
    <property type="term" value="P:methylation"/>
    <property type="evidence" value="ECO:0007669"/>
    <property type="project" value="UniProtKB-KW"/>
</dbReference>
<gene>
    <name evidence="2" type="ORF">EDC35_102480</name>
</gene>
<protein>
    <submittedName>
        <fullName evidence="2">Methyltransferase family protein</fullName>
    </submittedName>
</protein>
<dbReference type="Gene3D" id="3.40.50.150">
    <property type="entry name" value="Vaccinia Virus protein VP39"/>
    <property type="match status" value="1"/>
</dbReference>
<proteinExistence type="predicted"/>
<dbReference type="OrthoDB" id="6191410at2"/>
<dbReference type="Pfam" id="PF08241">
    <property type="entry name" value="Methyltransf_11"/>
    <property type="match status" value="1"/>
</dbReference>
<evidence type="ECO:0000259" key="1">
    <source>
        <dbReference type="Pfam" id="PF08241"/>
    </source>
</evidence>
<dbReference type="InterPro" id="IPR029063">
    <property type="entry name" value="SAM-dependent_MTases_sf"/>
</dbReference>